<keyword evidence="1" id="KW-1133">Transmembrane helix</keyword>
<proteinExistence type="predicted"/>
<evidence type="ECO:0000313" key="3">
    <source>
        <dbReference type="Proteomes" id="UP000541352"/>
    </source>
</evidence>
<dbReference type="RefSeq" id="WP_183979359.1">
    <property type="nucleotide sequence ID" value="NZ_JACIBY010000018.1"/>
</dbReference>
<dbReference type="Proteomes" id="UP000541352">
    <property type="component" value="Unassembled WGS sequence"/>
</dbReference>
<keyword evidence="1" id="KW-0812">Transmembrane</keyword>
<feature type="transmembrane region" description="Helical" evidence="1">
    <location>
        <begin position="7"/>
        <end position="24"/>
    </location>
</feature>
<gene>
    <name evidence="2" type="ORF">FHS57_005622</name>
</gene>
<protein>
    <submittedName>
        <fullName evidence="2">Uncharacterized protein</fullName>
    </submittedName>
</protein>
<comment type="caution">
    <text evidence="2">The sequence shown here is derived from an EMBL/GenBank/DDBJ whole genome shotgun (WGS) entry which is preliminary data.</text>
</comment>
<keyword evidence="3" id="KW-1185">Reference proteome</keyword>
<dbReference type="EMBL" id="JACIBY010000018">
    <property type="protein sequence ID" value="MBB3841594.1"/>
    <property type="molecule type" value="Genomic_DNA"/>
</dbReference>
<organism evidence="2 3">
    <name type="scientific">Runella defluvii</name>
    <dbReference type="NCBI Taxonomy" id="370973"/>
    <lineage>
        <taxon>Bacteria</taxon>
        <taxon>Pseudomonadati</taxon>
        <taxon>Bacteroidota</taxon>
        <taxon>Cytophagia</taxon>
        <taxon>Cytophagales</taxon>
        <taxon>Spirosomataceae</taxon>
        <taxon>Runella</taxon>
    </lineage>
</organism>
<reference evidence="2 3" key="1">
    <citation type="submission" date="2020-08" db="EMBL/GenBank/DDBJ databases">
        <title>Genomic Encyclopedia of Type Strains, Phase IV (KMG-IV): sequencing the most valuable type-strain genomes for metagenomic binning, comparative biology and taxonomic classification.</title>
        <authorList>
            <person name="Goeker M."/>
        </authorList>
    </citation>
    <scope>NUCLEOTIDE SEQUENCE [LARGE SCALE GENOMIC DNA]</scope>
    <source>
        <strain evidence="2 3">DSM 17976</strain>
    </source>
</reference>
<accession>A0A7W5ZTR9</accession>
<sequence>MNRNRKIFIIVSIVFIAIFVGIAIDMASRTTAPWNKKKQLVRAFDVTSDADSIGIDTTTVNVK</sequence>
<evidence type="ECO:0000313" key="2">
    <source>
        <dbReference type="EMBL" id="MBB3841594.1"/>
    </source>
</evidence>
<name>A0A7W5ZTR9_9BACT</name>
<evidence type="ECO:0000256" key="1">
    <source>
        <dbReference type="SAM" id="Phobius"/>
    </source>
</evidence>
<dbReference type="AlphaFoldDB" id="A0A7W5ZTR9"/>
<keyword evidence="1" id="KW-0472">Membrane</keyword>